<accession>A0ABS6AC16</accession>
<dbReference type="RefSeq" id="WP_216008886.1">
    <property type="nucleotide sequence ID" value="NZ_JAHKPV010000021.1"/>
</dbReference>
<organism evidence="2 3">
    <name type="scientific">Marinobacter salexigens</name>
    <dbReference type="NCBI Taxonomy" id="1925763"/>
    <lineage>
        <taxon>Bacteria</taxon>
        <taxon>Pseudomonadati</taxon>
        <taxon>Pseudomonadota</taxon>
        <taxon>Gammaproteobacteria</taxon>
        <taxon>Pseudomonadales</taxon>
        <taxon>Marinobacteraceae</taxon>
        <taxon>Marinobacter</taxon>
    </lineage>
</organism>
<comment type="caution">
    <text evidence="2">The sequence shown here is derived from an EMBL/GenBank/DDBJ whole genome shotgun (WGS) entry which is preliminary data.</text>
</comment>
<evidence type="ECO:0000313" key="2">
    <source>
        <dbReference type="EMBL" id="MBU2875060.1"/>
    </source>
</evidence>
<dbReference type="Proteomes" id="UP000753376">
    <property type="component" value="Unassembled WGS sequence"/>
</dbReference>
<dbReference type="EMBL" id="JAHKPV010000021">
    <property type="protein sequence ID" value="MBU2875060.1"/>
    <property type="molecule type" value="Genomic_DNA"/>
</dbReference>
<sequence>MAAVGLSLTLLGALSWSSFAHTNSFKSAGDAVVAPEKSLAFANSVHPPAQDYVLWYRNYDSPAIYALVAMALEKTPEYGDFRILRSDELSQGRALRELGRGNHRLVDIANVATTAEREHYLTPIPIPVDGGLLGFRVCVVMPESLPLFNKISSLADLRERGVRIGQGDHWPDTSILKENDIPVITHSRYEILFGMLRKHRFDCFARGVSEVANDLKLENDPKLTIEPGLVLAYPMPSYLFVAPDDQVTAHRLQLGLERAIRDGSFGVFLEQYYGAAVANLNLDRRKIIVLENPLLSEESDNIGRQTLNNLRRRIQLLSR</sequence>
<name>A0ABS6AC16_9GAMM</name>
<feature type="chain" id="PRO_5045206380" evidence="1">
    <location>
        <begin position="21"/>
        <end position="319"/>
    </location>
</feature>
<proteinExistence type="predicted"/>
<reference evidence="2 3" key="1">
    <citation type="submission" date="2021-05" db="EMBL/GenBank/DDBJ databases">
        <title>Draft genomes of bacteria isolated from model marine particles.</title>
        <authorList>
            <person name="Datta M.S."/>
            <person name="Schwartzman J.A."/>
            <person name="Enke T.N."/>
            <person name="Saavedra J."/>
            <person name="Cermak N."/>
            <person name="Cordero O.X."/>
        </authorList>
    </citation>
    <scope>NUCLEOTIDE SEQUENCE [LARGE SCALE GENOMIC DNA]</scope>
    <source>
        <strain evidence="2 3">D2M19</strain>
    </source>
</reference>
<evidence type="ECO:0000313" key="3">
    <source>
        <dbReference type="Proteomes" id="UP000753376"/>
    </source>
</evidence>
<gene>
    <name evidence="2" type="ORF">KO508_13715</name>
</gene>
<feature type="signal peptide" evidence="1">
    <location>
        <begin position="1"/>
        <end position="20"/>
    </location>
</feature>
<keyword evidence="3" id="KW-1185">Reference proteome</keyword>
<protein>
    <submittedName>
        <fullName evidence="2">Transporter substrate-binding domain-containing protein</fullName>
    </submittedName>
</protein>
<evidence type="ECO:0000256" key="1">
    <source>
        <dbReference type="SAM" id="SignalP"/>
    </source>
</evidence>
<keyword evidence="1" id="KW-0732">Signal</keyword>